<accession>A0ACC1Z1Q5</accession>
<proteinExistence type="predicted"/>
<sequence>MSLLFLRPKLVISSSRTLSCLLVPPPPLNLKHNIINKSIFSLSTKSFSITSTPYPLQYDMIINRPTESAQSRTRRRPARVNSTNVPENQSPDGEMGFDNWVDKKLALEKETKTSQTSSDNAEMTKSMRKYYNKRKKRMYGTDSDDEYNKNEDGYVELKPEVVEFNRLHKREEELYFYDTFAYPWEKDKHYKMVYQLEKKYFPDQCLDKAFLDPSAAQNLKKTRKKVGGKSEKRKDEVDKEEDDKRLVFFDDQNEKSEKDPVLGKNVDVKTEISEKKVEEFFKCLKKVPNKEAEVGSGEPYVVARSNELPPTWDGPFGTMVLVNKPKGWTSFTVCGKLRRLVKVKKVGHAGTLDPMATGLLIVCVGKATKLVERYQGMIKGYSGVFRLGEATSTLDADSPVIQRETWEHIKDEDIKKTAASFCGEIWQVPPMFSAIKVGGEKMYEKARRGESVELSPRRISIFQFDIERSLEDRQNLIFRVTCSKGTYIRSLCADFGKALGSCAHLTALRRDSIGNYSADDAWDFKELEEAITKNYF</sequence>
<evidence type="ECO:0000313" key="2">
    <source>
        <dbReference type="Proteomes" id="UP001164539"/>
    </source>
</evidence>
<evidence type="ECO:0000313" key="1">
    <source>
        <dbReference type="EMBL" id="KAJ4729319.1"/>
    </source>
</evidence>
<reference evidence="1 2" key="1">
    <citation type="journal article" date="2023" name="Science">
        <title>Complex scaffold remodeling in plant triterpene biosynthesis.</title>
        <authorList>
            <person name="De La Pena R."/>
            <person name="Hodgson H."/>
            <person name="Liu J.C."/>
            <person name="Stephenson M.J."/>
            <person name="Martin A.C."/>
            <person name="Owen C."/>
            <person name="Harkess A."/>
            <person name="Leebens-Mack J."/>
            <person name="Jimenez L.E."/>
            <person name="Osbourn A."/>
            <person name="Sattely E.S."/>
        </authorList>
    </citation>
    <scope>NUCLEOTIDE SEQUENCE [LARGE SCALE GENOMIC DNA]</scope>
    <source>
        <strain evidence="2">cv. JPN11</strain>
        <tissue evidence="1">Leaf</tissue>
    </source>
</reference>
<gene>
    <name evidence="1" type="ORF">OWV82_002119</name>
</gene>
<protein>
    <submittedName>
        <fullName evidence="1">tRNA-pseudouridine synthase</fullName>
    </submittedName>
</protein>
<organism evidence="1 2">
    <name type="scientific">Melia azedarach</name>
    <name type="common">Chinaberry tree</name>
    <dbReference type="NCBI Taxonomy" id="155640"/>
    <lineage>
        <taxon>Eukaryota</taxon>
        <taxon>Viridiplantae</taxon>
        <taxon>Streptophyta</taxon>
        <taxon>Embryophyta</taxon>
        <taxon>Tracheophyta</taxon>
        <taxon>Spermatophyta</taxon>
        <taxon>Magnoliopsida</taxon>
        <taxon>eudicotyledons</taxon>
        <taxon>Gunneridae</taxon>
        <taxon>Pentapetalae</taxon>
        <taxon>rosids</taxon>
        <taxon>malvids</taxon>
        <taxon>Sapindales</taxon>
        <taxon>Meliaceae</taxon>
        <taxon>Melia</taxon>
    </lineage>
</organism>
<dbReference type="EMBL" id="CM051394">
    <property type="protein sequence ID" value="KAJ4729319.1"/>
    <property type="molecule type" value="Genomic_DNA"/>
</dbReference>
<comment type="caution">
    <text evidence="1">The sequence shown here is derived from an EMBL/GenBank/DDBJ whole genome shotgun (WGS) entry which is preliminary data.</text>
</comment>
<keyword evidence="2" id="KW-1185">Reference proteome</keyword>
<name>A0ACC1Z1Q5_MELAZ</name>
<dbReference type="Proteomes" id="UP001164539">
    <property type="component" value="Chromosome 1"/>
</dbReference>